<dbReference type="AlphaFoldDB" id="A0A368XRP5"/>
<gene>
    <name evidence="1" type="ORF">DFR57_10619</name>
</gene>
<evidence type="ECO:0000313" key="2">
    <source>
        <dbReference type="Proteomes" id="UP000252585"/>
    </source>
</evidence>
<evidence type="ECO:0000313" key="1">
    <source>
        <dbReference type="EMBL" id="RCW70622.1"/>
    </source>
</evidence>
<reference evidence="1 2" key="1">
    <citation type="submission" date="2018-07" db="EMBL/GenBank/DDBJ databases">
        <title>Genomic Encyclopedia of Type Strains, Phase IV (KMG-IV): sequencing the most valuable type-strain genomes for metagenomic binning, comparative biology and taxonomic classification.</title>
        <authorList>
            <person name="Goeker M."/>
        </authorList>
    </citation>
    <scope>NUCLEOTIDE SEQUENCE [LARGE SCALE GENOMIC DNA]</scope>
    <source>
        <strain evidence="1 2">DSM 27696</strain>
    </source>
</reference>
<dbReference type="EMBL" id="QPJJ01000006">
    <property type="protein sequence ID" value="RCW70622.1"/>
    <property type="molecule type" value="Genomic_DNA"/>
</dbReference>
<sequence length="81" mass="9940">MPHKPKRPCARVGCHNLTEKTYCTDHQINNQDTYNRTYNRYQMDKQMDSFYKSRKWQRLRRLAFERDKGLCQRCLQQGILK</sequence>
<keyword evidence="2" id="KW-1185">Reference proteome</keyword>
<dbReference type="Proteomes" id="UP000252585">
    <property type="component" value="Unassembled WGS sequence"/>
</dbReference>
<proteinExistence type="predicted"/>
<dbReference type="RefSeq" id="WP_147269778.1">
    <property type="nucleotide sequence ID" value="NZ_QPJJ01000006.1"/>
</dbReference>
<protein>
    <recommendedName>
        <fullName evidence="3">HNH endonuclease</fullName>
    </recommendedName>
</protein>
<name>A0A368XRP5_9BACI</name>
<dbReference type="OrthoDB" id="9811997at2"/>
<accession>A0A368XRP5</accession>
<comment type="caution">
    <text evidence="1">The sequence shown here is derived from an EMBL/GenBank/DDBJ whole genome shotgun (WGS) entry which is preliminary data.</text>
</comment>
<evidence type="ECO:0008006" key="3">
    <source>
        <dbReference type="Google" id="ProtNLM"/>
    </source>
</evidence>
<organism evidence="1 2">
    <name type="scientific">Saliterribacillus persicus</name>
    <dbReference type="NCBI Taxonomy" id="930114"/>
    <lineage>
        <taxon>Bacteria</taxon>
        <taxon>Bacillati</taxon>
        <taxon>Bacillota</taxon>
        <taxon>Bacilli</taxon>
        <taxon>Bacillales</taxon>
        <taxon>Bacillaceae</taxon>
        <taxon>Saliterribacillus</taxon>
    </lineage>
</organism>